<dbReference type="InterPro" id="IPR000794">
    <property type="entry name" value="Beta-ketoacyl_synthase"/>
</dbReference>
<dbReference type="PANTHER" id="PTHR11712:SF336">
    <property type="entry name" value="3-OXOACYL-[ACYL-CARRIER-PROTEIN] SYNTHASE, MITOCHONDRIAL"/>
    <property type="match status" value="1"/>
</dbReference>
<dbReference type="InterPro" id="IPR014031">
    <property type="entry name" value="Ketoacyl_synth_C"/>
</dbReference>
<proteinExistence type="inferred from homology"/>
<dbReference type="CDD" id="cd00834">
    <property type="entry name" value="KAS_I_II"/>
    <property type="match status" value="1"/>
</dbReference>
<feature type="domain" description="Ketosynthase family 3 (KS3)" evidence="5">
    <location>
        <begin position="3"/>
        <end position="408"/>
    </location>
</feature>
<sequence length="411" mass="42490">MTARRVAITGIGPVTPIGIGVKDFEDSLWEGRPGIGPLTRVTLPGFPVTAAGEIHGFRPEDHIEGHVLRRAERFAQLGVHAAALAMQDAALTGTEADPLRSAVVIATAYAGMERIAGEAAVLTARGWRAISPSTSMAMMPTVAAGLVSMRYGFMGPVECPTTGCAASGHALSRGMDLIRQDTADIVLAGGCDAPLNPIALSTFARARVLSTHGGDPAQACRPFDAARDGLVMSEGATVLVLEEAEHARARGAHIYAEVVGYGHTADAYNLSRPRPDVRGALAAMKGALRMAGRPAGDVGYVNAHAAGTPAGDACEARAIRELFADPPPVSSTKSLHGHLMGATAATEAAATALALDRRILPPTANYGRPDPDCDLDVIPHRARNARTTLALSNSFALGGVNCSLALAAPRS</sequence>
<dbReference type="Pfam" id="PF02801">
    <property type="entry name" value="Ketoacyl-synt_C"/>
    <property type="match status" value="1"/>
</dbReference>
<evidence type="ECO:0000256" key="1">
    <source>
        <dbReference type="ARBA" id="ARBA00008467"/>
    </source>
</evidence>
<comment type="caution">
    <text evidence="6">The sequence shown here is derived from an EMBL/GenBank/DDBJ whole genome shotgun (WGS) entry which is preliminary data.</text>
</comment>
<comment type="similarity">
    <text evidence="1 4">Belongs to the thiolase-like superfamily. Beta-ketoacyl-ACP synthases family.</text>
</comment>
<keyword evidence="7" id="KW-1185">Reference proteome</keyword>
<evidence type="ECO:0000313" key="7">
    <source>
        <dbReference type="Proteomes" id="UP001552594"/>
    </source>
</evidence>
<dbReference type="RefSeq" id="WP_109281209.1">
    <property type="nucleotide sequence ID" value="NZ_JBFAUK010000001.1"/>
</dbReference>
<dbReference type="SUPFAM" id="SSF53901">
    <property type="entry name" value="Thiolase-like"/>
    <property type="match status" value="2"/>
</dbReference>
<protein>
    <submittedName>
        <fullName evidence="6">Beta-ketoacyl-[acyl-carrier-protein] synthase family protein</fullName>
        <ecNumber evidence="6">2.3.1.-</ecNumber>
    </submittedName>
</protein>
<organism evidence="6 7">
    <name type="scientific">Streptomyces orinoci</name>
    <name type="common">Streptoverticillium orinoci</name>
    <dbReference type="NCBI Taxonomy" id="67339"/>
    <lineage>
        <taxon>Bacteria</taxon>
        <taxon>Bacillati</taxon>
        <taxon>Actinomycetota</taxon>
        <taxon>Actinomycetes</taxon>
        <taxon>Kitasatosporales</taxon>
        <taxon>Streptomycetaceae</taxon>
        <taxon>Streptomyces</taxon>
    </lineage>
</organism>
<dbReference type="GO" id="GO:0016746">
    <property type="term" value="F:acyltransferase activity"/>
    <property type="evidence" value="ECO:0007669"/>
    <property type="project" value="UniProtKB-KW"/>
</dbReference>
<evidence type="ECO:0000256" key="2">
    <source>
        <dbReference type="ARBA" id="ARBA00022679"/>
    </source>
</evidence>
<dbReference type="PROSITE" id="PS00606">
    <property type="entry name" value="KS3_1"/>
    <property type="match status" value="1"/>
</dbReference>
<evidence type="ECO:0000256" key="3">
    <source>
        <dbReference type="ARBA" id="ARBA00023315"/>
    </source>
</evidence>
<dbReference type="Proteomes" id="UP001552594">
    <property type="component" value="Unassembled WGS sequence"/>
</dbReference>
<dbReference type="InterPro" id="IPR020841">
    <property type="entry name" value="PKS_Beta-ketoAc_synthase_dom"/>
</dbReference>
<dbReference type="PANTHER" id="PTHR11712">
    <property type="entry name" value="POLYKETIDE SYNTHASE-RELATED"/>
    <property type="match status" value="1"/>
</dbReference>
<dbReference type="PROSITE" id="PS52004">
    <property type="entry name" value="KS3_2"/>
    <property type="match status" value="1"/>
</dbReference>
<name>A0ABV3JQR1_STRON</name>
<dbReference type="Gene3D" id="3.40.47.10">
    <property type="match status" value="2"/>
</dbReference>
<dbReference type="SMART" id="SM00825">
    <property type="entry name" value="PKS_KS"/>
    <property type="match status" value="1"/>
</dbReference>
<dbReference type="InterPro" id="IPR014030">
    <property type="entry name" value="Ketoacyl_synth_N"/>
</dbReference>
<gene>
    <name evidence="6" type="ORF">AB0L16_01670</name>
</gene>
<evidence type="ECO:0000259" key="5">
    <source>
        <dbReference type="PROSITE" id="PS52004"/>
    </source>
</evidence>
<dbReference type="NCBIfam" id="NF005589">
    <property type="entry name" value="PRK07314.1"/>
    <property type="match status" value="1"/>
</dbReference>
<dbReference type="EC" id="2.3.1.-" evidence="6"/>
<accession>A0ABV3JQR1</accession>
<dbReference type="Pfam" id="PF00109">
    <property type="entry name" value="ketoacyl-synt"/>
    <property type="match status" value="1"/>
</dbReference>
<dbReference type="InterPro" id="IPR018201">
    <property type="entry name" value="Ketoacyl_synth_AS"/>
</dbReference>
<dbReference type="EMBL" id="JBFAUK010000001">
    <property type="protein sequence ID" value="MEV5505174.1"/>
    <property type="molecule type" value="Genomic_DNA"/>
</dbReference>
<keyword evidence="2 4" id="KW-0808">Transferase</keyword>
<evidence type="ECO:0000256" key="4">
    <source>
        <dbReference type="RuleBase" id="RU003694"/>
    </source>
</evidence>
<dbReference type="InterPro" id="IPR016039">
    <property type="entry name" value="Thiolase-like"/>
</dbReference>
<keyword evidence="3 6" id="KW-0012">Acyltransferase</keyword>
<evidence type="ECO:0000313" key="6">
    <source>
        <dbReference type="EMBL" id="MEV5505174.1"/>
    </source>
</evidence>
<reference evidence="6 7" key="1">
    <citation type="submission" date="2024-06" db="EMBL/GenBank/DDBJ databases">
        <title>The Natural Products Discovery Center: Release of the First 8490 Sequenced Strains for Exploring Actinobacteria Biosynthetic Diversity.</title>
        <authorList>
            <person name="Kalkreuter E."/>
            <person name="Kautsar S.A."/>
            <person name="Yang D."/>
            <person name="Bader C.D."/>
            <person name="Teijaro C.N."/>
            <person name="Fluegel L."/>
            <person name="Davis C.M."/>
            <person name="Simpson J.R."/>
            <person name="Lauterbach L."/>
            <person name="Steele A.D."/>
            <person name="Gui C."/>
            <person name="Meng S."/>
            <person name="Li G."/>
            <person name="Viehrig K."/>
            <person name="Ye F."/>
            <person name="Su P."/>
            <person name="Kiefer A.F."/>
            <person name="Nichols A."/>
            <person name="Cepeda A.J."/>
            <person name="Yan W."/>
            <person name="Fan B."/>
            <person name="Jiang Y."/>
            <person name="Adhikari A."/>
            <person name="Zheng C.-J."/>
            <person name="Schuster L."/>
            <person name="Cowan T.M."/>
            <person name="Smanski M.J."/>
            <person name="Chevrette M.G."/>
            <person name="De Carvalho L.P.S."/>
            <person name="Shen B."/>
        </authorList>
    </citation>
    <scope>NUCLEOTIDE SEQUENCE [LARGE SCALE GENOMIC DNA]</scope>
    <source>
        <strain evidence="6 7">NPDC052347</strain>
    </source>
</reference>